<keyword evidence="3" id="KW-1185">Reference proteome</keyword>
<proteinExistence type="predicted"/>
<feature type="domain" description="Cupin type-2" evidence="1">
    <location>
        <begin position="58"/>
        <end position="111"/>
    </location>
</feature>
<reference evidence="3" key="1">
    <citation type="journal article" date="2019" name="Int. J. Syst. Evol. Microbiol.">
        <title>The Global Catalogue of Microorganisms (GCM) 10K type strain sequencing project: providing services to taxonomists for standard genome sequencing and annotation.</title>
        <authorList>
            <consortium name="The Broad Institute Genomics Platform"/>
            <consortium name="The Broad Institute Genome Sequencing Center for Infectious Disease"/>
            <person name="Wu L."/>
            <person name="Ma J."/>
        </authorList>
    </citation>
    <scope>NUCLEOTIDE SEQUENCE [LARGE SCALE GENOMIC DNA]</scope>
    <source>
        <strain evidence="3">JCM 31890</strain>
    </source>
</reference>
<dbReference type="Pfam" id="PF07883">
    <property type="entry name" value="Cupin_2"/>
    <property type="match status" value="1"/>
</dbReference>
<dbReference type="Proteomes" id="UP001501788">
    <property type="component" value="Unassembled WGS sequence"/>
</dbReference>
<organism evidence="2 3">
    <name type="scientific">Acidovorax lacteus</name>
    <dbReference type="NCBI Taxonomy" id="1924988"/>
    <lineage>
        <taxon>Bacteria</taxon>
        <taxon>Pseudomonadati</taxon>
        <taxon>Pseudomonadota</taxon>
        <taxon>Betaproteobacteria</taxon>
        <taxon>Burkholderiales</taxon>
        <taxon>Comamonadaceae</taxon>
        <taxon>Acidovorax</taxon>
    </lineage>
</organism>
<accession>A0ABP8LIM1</accession>
<comment type="caution">
    <text evidence="2">The sequence shown here is derived from an EMBL/GenBank/DDBJ whole genome shotgun (WGS) entry which is preliminary data.</text>
</comment>
<name>A0ABP8LIM1_9BURK</name>
<dbReference type="InterPro" id="IPR014710">
    <property type="entry name" value="RmlC-like_jellyroll"/>
</dbReference>
<evidence type="ECO:0000313" key="3">
    <source>
        <dbReference type="Proteomes" id="UP001501788"/>
    </source>
</evidence>
<dbReference type="InterPro" id="IPR013096">
    <property type="entry name" value="Cupin_2"/>
</dbReference>
<evidence type="ECO:0000313" key="2">
    <source>
        <dbReference type="EMBL" id="GAA4430408.1"/>
    </source>
</evidence>
<protein>
    <recommendedName>
        <fullName evidence="1">Cupin type-2 domain-containing protein</fullName>
    </recommendedName>
</protein>
<dbReference type="SUPFAM" id="SSF51182">
    <property type="entry name" value="RmlC-like cupins"/>
    <property type="match status" value="1"/>
</dbReference>
<evidence type="ECO:0000259" key="1">
    <source>
        <dbReference type="Pfam" id="PF07883"/>
    </source>
</evidence>
<dbReference type="Gene3D" id="2.60.120.10">
    <property type="entry name" value="Jelly Rolls"/>
    <property type="match status" value="1"/>
</dbReference>
<sequence length="115" mass="12358">MPWAVRRVETPLFRFVSMSKIALAAIADQLPRAWNSTVVGQAAGANLKVLRMDDAAYPDESHDFDEALLVLDGCMRLALQGQVTEVHAGEVFIVPAGVPHAVAPGSHGTLVIIDR</sequence>
<dbReference type="InterPro" id="IPR011051">
    <property type="entry name" value="RmlC_Cupin_sf"/>
</dbReference>
<gene>
    <name evidence="2" type="ORF">GCM10023090_31730</name>
</gene>
<dbReference type="EMBL" id="BAABEX010000031">
    <property type="protein sequence ID" value="GAA4430408.1"/>
    <property type="molecule type" value="Genomic_DNA"/>
</dbReference>